<dbReference type="STRING" id="40215.BVL33_03525"/>
<sequence length="166" mass="18977">MRIGLLLITLMLSTATFAEDIKKKETVAQKLVSMDGTEQGLQNTDKMIIEQIRMRLPKDIPEQFYVDLSKNLNSEKRKQFIVQRYVETFNQKELEAALKFYESAEGKAWAKKASGIGGEIAHFTTQDARAALNTTMQQHADHATIKKIMMRMNAQDAQHTEKTQQK</sequence>
<feature type="signal peptide" evidence="1">
    <location>
        <begin position="1"/>
        <end position="18"/>
    </location>
</feature>
<feature type="chain" id="PRO_5030067709" evidence="1">
    <location>
        <begin position="19"/>
        <end position="166"/>
    </location>
</feature>
<proteinExistence type="predicted"/>
<dbReference type="RefSeq" id="WP_112987444.1">
    <property type="nucleotide sequence ID" value="NZ_CP131470.1"/>
</dbReference>
<name>A0A365PGU2_ACIJU</name>
<evidence type="ECO:0000259" key="2">
    <source>
        <dbReference type="Pfam" id="PF09832"/>
    </source>
</evidence>
<evidence type="ECO:0000256" key="1">
    <source>
        <dbReference type="SAM" id="SignalP"/>
    </source>
</evidence>
<dbReference type="Pfam" id="PF09832">
    <property type="entry name" value="DUF2059"/>
    <property type="match status" value="1"/>
</dbReference>
<reference evidence="3 4" key="1">
    <citation type="submission" date="2018-04" db="EMBL/GenBank/DDBJ databases">
        <title>Acinetobacter junii Genome sequencing and assembly.</title>
        <authorList>
            <person name="Su J."/>
            <person name="Rensing C."/>
            <person name="Mazhar H.S."/>
        </authorList>
    </citation>
    <scope>NUCLEOTIDE SEQUENCE [LARGE SCALE GENOMIC DNA]</scope>
    <source>
        <strain evidence="3 4">SC22</strain>
    </source>
</reference>
<protein>
    <submittedName>
        <fullName evidence="3">DUF2059 domain-containing protein</fullName>
    </submittedName>
</protein>
<feature type="domain" description="DUF2059" evidence="2">
    <location>
        <begin position="78"/>
        <end position="128"/>
    </location>
</feature>
<dbReference type="Proteomes" id="UP000253688">
    <property type="component" value="Unassembled WGS sequence"/>
</dbReference>
<evidence type="ECO:0000313" key="4">
    <source>
        <dbReference type="Proteomes" id="UP000253688"/>
    </source>
</evidence>
<dbReference type="InterPro" id="IPR018637">
    <property type="entry name" value="DUF2059"/>
</dbReference>
<evidence type="ECO:0000313" key="3">
    <source>
        <dbReference type="EMBL" id="RBA45271.1"/>
    </source>
</evidence>
<keyword evidence="1" id="KW-0732">Signal</keyword>
<comment type="caution">
    <text evidence="3">The sequence shown here is derived from an EMBL/GenBank/DDBJ whole genome shotgun (WGS) entry which is preliminary data.</text>
</comment>
<gene>
    <name evidence="3" type="ORF">DC346_12065</name>
</gene>
<accession>A0A365PGU2</accession>
<dbReference type="EMBL" id="QEWH01000071">
    <property type="protein sequence ID" value="RBA45271.1"/>
    <property type="molecule type" value="Genomic_DNA"/>
</dbReference>
<dbReference type="AlphaFoldDB" id="A0A365PGU2"/>
<organism evidence="3 4">
    <name type="scientific">Acinetobacter junii</name>
    <dbReference type="NCBI Taxonomy" id="40215"/>
    <lineage>
        <taxon>Bacteria</taxon>
        <taxon>Pseudomonadati</taxon>
        <taxon>Pseudomonadota</taxon>
        <taxon>Gammaproteobacteria</taxon>
        <taxon>Moraxellales</taxon>
        <taxon>Moraxellaceae</taxon>
        <taxon>Acinetobacter</taxon>
    </lineage>
</organism>